<evidence type="ECO:0000313" key="3">
    <source>
        <dbReference type="EMBL" id="QOR69790.1"/>
    </source>
</evidence>
<dbReference type="SUPFAM" id="SSF46955">
    <property type="entry name" value="Putative DNA-binding domain"/>
    <property type="match status" value="1"/>
</dbReference>
<dbReference type="AlphaFoldDB" id="A0A7M1SQG6"/>
<dbReference type="PRINTS" id="PR00040">
    <property type="entry name" value="HTHMERR"/>
</dbReference>
<feature type="domain" description="HTH merR-type" evidence="2">
    <location>
        <begin position="9"/>
        <end position="78"/>
    </location>
</feature>
<protein>
    <submittedName>
        <fullName evidence="3">MerR family transcriptional regulator</fullName>
    </submittedName>
</protein>
<dbReference type="RefSeq" id="WP_193496427.1">
    <property type="nucleotide sequence ID" value="NZ_CP063169.1"/>
</dbReference>
<dbReference type="InterPro" id="IPR000551">
    <property type="entry name" value="MerR-type_HTH_dom"/>
</dbReference>
<dbReference type="PROSITE" id="PS00552">
    <property type="entry name" value="HTH_MERR_1"/>
    <property type="match status" value="1"/>
</dbReference>
<organism evidence="3 4">
    <name type="scientific">Ruania alkalisoli</name>
    <dbReference type="NCBI Taxonomy" id="2779775"/>
    <lineage>
        <taxon>Bacteria</taxon>
        <taxon>Bacillati</taxon>
        <taxon>Actinomycetota</taxon>
        <taxon>Actinomycetes</taxon>
        <taxon>Micrococcales</taxon>
        <taxon>Ruaniaceae</taxon>
        <taxon>Ruania</taxon>
    </lineage>
</organism>
<dbReference type="InterPro" id="IPR009061">
    <property type="entry name" value="DNA-bd_dom_put_sf"/>
</dbReference>
<reference evidence="3 4" key="1">
    <citation type="submission" date="2020-10" db="EMBL/GenBank/DDBJ databases">
        <title>Haloactinobacterium sp. RN3S43, a bacterium isolated from saline soil.</title>
        <authorList>
            <person name="Sun J.-Q."/>
        </authorList>
    </citation>
    <scope>NUCLEOTIDE SEQUENCE [LARGE SCALE GENOMIC DNA]</scope>
    <source>
        <strain evidence="3 4">RN3S43</strain>
    </source>
</reference>
<dbReference type="Gene3D" id="1.10.1660.10">
    <property type="match status" value="1"/>
</dbReference>
<keyword evidence="4" id="KW-1185">Reference proteome</keyword>
<dbReference type="PANTHER" id="PTHR30204:SF93">
    <property type="entry name" value="HTH MERR-TYPE DOMAIN-CONTAINING PROTEIN"/>
    <property type="match status" value="1"/>
</dbReference>
<dbReference type="PROSITE" id="PS50937">
    <property type="entry name" value="HTH_MERR_2"/>
    <property type="match status" value="1"/>
</dbReference>
<evidence type="ECO:0000259" key="2">
    <source>
        <dbReference type="PROSITE" id="PS50937"/>
    </source>
</evidence>
<dbReference type="EMBL" id="CP063169">
    <property type="protein sequence ID" value="QOR69790.1"/>
    <property type="molecule type" value="Genomic_DNA"/>
</dbReference>
<accession>A0A7M1SQG6</accession>
<dbReference type="Proteomes" id="UP000593758">
    <property type="component" value="Chromosome"/>
</dbReference>
<dbReference type="Pfam" id="PF13411">
    <property type="entry name" value="MerR_1"/>
    <property type="match status" value="1"/>
</dbReference>
<evidence type="ECO:0000313" key="4">
    <source>
        <dbReference type="Proteomes" id="UP000593758"/>
    </source>
</evidence>
<sequence>MGHEQDKQHMQIGAVAERTGLSLRTIRYYEEVGLVTPSARTSGGFRLYTEADVARLRVAMGMKPLGFSLEEMRELMEARDAVGDQGVADGERAAARERLASFQADAEQRCATMRRRLNNAEAFAQTLQAELDATGPA</sequence>
<dbReference type="KEGG" id="halt:IM660_14115"/>
<dbReference type="GO" id="GO:0003700">
    <property type="term" value="F:DNA-binding transcription factor activity"/>
    <property type="evidence" value="ECO:0007669"/>
    <property type="project" value="InterPro"/>
</dbReference>
<gene>
    <name evidence="3" type="ORF">IM660_14115</name>
</gene>
<evidence type="ECO:0000256" key="1">
    <source>
        <dbReference type="ARBA" id="ARBA00023125"/>
    </source>
</evidence>
<keyword evidence="1" id="KW-0238">DNA-binding</keyword>
<dbReference type="SMART" id="SM00422">
    <property type="entry name" value="HTH_MERR"/>
    <property type="match status" value="1"/>
</dbReference>
<proteinExistence type="predicted"/>
<name>A0A7M1SQG6_9MICO</name>
<dbReference type="InterPro" id="IPR047057">
    <property type="entry name" value="MerR_fam"/>
</dbReference>
<dbReference type="PANTHER" id="PTHR30204">
    <property type="entry name" value="REDOX-CYCLING DRUG-SENSING TRANSCRIPTIONAL ACTIVATOR SOXR"/>
    <property type="match status" value="1"/>
</dbReference>
<dbReference type="GO" id="GO:0003677">
    <property type="term" value="F:DNA binding"/>
    <property type="evidence" value="ECO:0007669"/>
    <property type="project" value="UniProtKB-KW"/>
</dbReference>